<evidence type="ECO:0000313" key="3">
    <source>
        <dbReference type="Proteomes" id="UP000027238"/>
    </source>
</evidence>
<keyword evidence="3" id="KW-1185">Reference proteome</keyword>
<evidence type="ECO:0000313" key="2">
    <source>
        <dbReference type="EMBL" id="KDN62334.1"/>
    </source>
</evidence>
<organism evidence="2 3">
    <name type="scientific">Colletotrichum sublineola</name>
    <name type="common">Sorghum anthracnose fungus</name>
    <dbReference type="NCBI Taxonomy" id="1173701"/>
    <lineage>
        <taxon>Eukaryota</taxon>
        <taxon>Fungi</taxon>
        <taxon>Dikarya</taxon>
        <taxon>Ascomycota</taxon>
        <taxon>Pezizomycotina</taxon>
        <taxon>Sordariomycetes</taxon>
        <taxon>Hypocreomycetidae</taxon>
        <taxon>Glomerellales</taxon>
        <taxon>Glomerellaceae</taxon>
        <taxon>Colletotrichum</taxon>
        <taxon>Colletotrichum graminicola species complex</taxon>
    </lineage>
</organism>
<dbReference type="EMBL" id="JMSE01001332">
    <property type="protein sequence ID" value="KDN62334.1"/>
    <property type="molecule type" value="Genomic_DNA"/>
</dbReference>
<protein>
    <recommendedName>
        <fullName evidence="4">Jacalin-type lectin domain-containing protein</fullName>
    </recommendedName>
</protein>
<proteinExistence type="predicted"/>
<feature type="signal peptide" evidence="1">
    <location>
        <begin position="1"/>
        <end position="26"/>
    </location>
</feature>
<evidence type="ECO:0000256" key="1">
    <source>
        <dbReference type="SAM" id="SignalP"/>
    </source>
</evidence>
<sequence>MHSQSLKKLFVLVPALLQALPALAAAVSVPRALPLNTDIEIVQTSDSATTGQSRHVRLDGIHCHVGLTRSAPTDLIEVRQLPKDLIETIVSVGIVGGFLYGQGVSFYGLGKECDSAKLGEDGGTRDCVLAVTAKIINAMLAAKGTVESIKKLKTMSDMYIGQMARQRRALVAREAESALSDMFGSRVRHIGQWTDDTSSSLSARDDAPAAATHPVFGTQLDGVDVHFAMTGVNETDGSHTFRLGFGNGNGNGGVVGSSAGGLGRRGGGDALFFNDYGLEYQLLHMDIPGGQPIEPSKEVERSVYEQLKCRFTTDEYEGVLLGESNQMWLQIYDERGSGTVMAGKLAPFGRDGRSQLGQMGDYMGSVDLDYQCMPTPWFR</sequence>
<reference evidence="3" key="1">
    <citation type="journal article" date="2014" name="Genome Announc.">
        <title>Draft genome sequence of Colletotrichum sublineola, a destructive pathogen of cultivated sorghum.</title>
        <authorList>
            <person name="Baroncelli R."/>
            <person name="Sanz-Martin J.M."/>
            <person name="Rech G.E."/>
            <person name="Sukno S.A."/>
            <person name="Thon M.R."/>
        </authorList>
    </citation>
    <scope>NUCLEOTIDE SEQUENCE [LARGE SCALE GENOMIC DNA]</scope>
    <source>
        <strain evidence="3">TX430BB</strain>
    </source>
</reference>
<comment type="caution">
    <text evidence="2">The sequence shown here is derived from an EMBL/GenBank/DDBJ whole genome shotgun (WGS) entry which is preliminary data.</text>
</comment>
<gene>
    <name evidence="2" type="ORF">CSUB01_05153</name>
</gene>
<evidence type="ECO:0008006" key="4">
    <source>
        <dbReference type="Google" id="ProtNLM"/>
    </source>
</evidence>
<dbReference type="AlphaFoldDB" id="A0A066X3S8"/>
<name>A0A066X3S8_COLSU</name>
<accession>A0A066X3S8</accession>
<dbReference type="HOGENOM" id="CLU_729613_0_0_1"/>
<keyword evidence="1" id="KW-0732">Signal</keyword>
<feature type="chain" id="PRO_5001633556" description="Jacalin-type lectin domain-containing protein" evidence="1">
    <location>
        <begin position="27"/>
        <end position="379"/>
    </location>
</feature>
<dbReference type="Proteomes" id="UP000027238">
    <property type="component" value="Unassembled WGS sequence"/>
</dbReference>
<dbReference type="eggNOG" id="ENOG502RIWH">
    <property type="taxonomic scope" value="Eukaryota"/>
</dbReference>
<dbReference type="OrthoDB" id="4764652at2759"/>